<dbReference type="GO" id="GO:0016020">
    <property type="term" value="C:membrane"/>
    <property type="evidence" value="ECO:0007669"/>
    <property type="project" value="TreeGrafter"/>
</dbReference>
<dbReference type="AlphaFoldDB" id="A0A7S0SQT3"/>
<feature type="domain" description="UBA" evidence="2">
    <location>
        <begin position="18"/>
        <end position="59"/>
    </location>
</feature>
<dbReference type="GO" id="GO:0035091">
    <property type="term" value="F:phosphatidylinositol binding"/>
    <property type="evidence" value="ECO:0007669"/>
    <property type="project" value="TreeGrafter"/>
</dbReference>
<sequence>MDLASTAASAREGSVAHVAAETGAMEALTAMGFDEGAAREALERCGGDAGEAADWLVTKRSQSQGGKADATGDAGPSSASGESAPEPEKPESSRIRIFVESCGGIKDGAKLHNLQFAVTLITAAGKPLEPQQTTPIGSATVRPDGTVLFGANIDMRTTYDRLPKGTSVLLELRHYKDVKLSVKCWAFVPQELIKVGEGAQVRTLVKPTDPTLTRKKMKNFNKGTRDVRVKFLAV</sequence>
<dbReference type="PANTHER" id="PTHR28654:SF1">
    <property type="entry name" value="AXIN INTERACTOR, DORSALIZATION-ASSOCIATED PROTEIN"/>
    <property type="match status" value="1"/>
</dbReference>
<reference evidence="4" key="1">
    <citation type="submission" date="2021-01" db="EMBL/GenBank/DDBJ databases">
        <authorList>
            <person name="Corre E."/>
            <person name="Pelletier E."/>
            <person name="Niang G."/>
            <person name="Scheremetjew M."/>
            <person name="Finn R."/>
            <person name="Kale V."/>
            <person name="Holt S."/>
            <person name="Cochrane G."/>
            <person name="Meng A."/>
            <person name="Brown T."/>
            <person name="Cohen L."/>
        </authorList>
    </citation>
    <scope>NUCLEOTIDE SEQUENCE</scope>
    <source>
        <strain evidence="4">SL-175</strain>
    </source>
</reference>
<dbReference type="InterPro" id="IPR025939">
    <property type="entry name" value="Aida_C"/>
</dbReference>
<proteinExistence type="predicted"/>
<evidence type="ECO:0008006" key="5">
    <source>
        <dbReference type="Google" id="ProtNLM"/>
    </source>
</evidence>
<dbReference type="SMART" id="SM00165">
    <property type="entry name" value="UBA"/>
    <property type="match status" value="1"/>
</dbReference>
<evidence type="ECO:0000256" key="1">
    <source>
        <dbReference type="SAM" id="MobiDB-lite"/>
    </source>
</evidence>
<protein>
    <recommendedName>
        <fullName evidence="5">UBA domain-containing protein</fullName>
    </recommendedName>
</protein>
<dbReference type="PANTHER" id="PTHR28654">
    <property type="entry name" value="AXIN INTERACTOR, DORSALIZATION-ASSOCIATED PROTEIN"/>
    <property type="match status" value="1"/>
</dbReference>
<dbReference type="Gene3D" id="2.60.40.150">
    <property type="entry name" value="C2 domain"/>
    <property type="match status" value="1"/>
</dbReference>
<evidence type="ECO:0000313" key="4">
    <source>
        <dbReference type="EMBL" id="CAD8714061.1"/>
    </source>
</evidence>
<dbReference type="InterPro" id="IPR035892">
    <property type="entry name" value="C2_domain_sf"/>
</dbReference>
<dbReference type="Pfam" id="PF00627">
    <property type="entry name" value="UBA"/>
    <property type="match status" value="1"/>
</dbReference>
<dbReference type="SUPFAM" id="SSF46934">
    <property type="entry name" value="UBA-like"/>
    <property type="match status" value="1"/>
</dbReference>
<accession>A0A7S0SQT3</accession>
<dbReference type="Gene3D" id="1.10.8.10">
    <property type="entry name" value="DNA helicase RuvA subunit, C-terminal domain"/>
    <property type="match status" value="1"/>
</dbReference>
<evidence type="ECO:0000259" key="3">
    <source>
        <dbReference type="PROSITE" id="PS51911"/>
    </source>
</evidence>
<dbReference type="InterPro" id="IPR015940">
    <property type="entry name" value="UBA"/>
</dbReference>
<dbReference type="Pfam" id="PF14186">
    <property type="entry name" value="Aida_C2"/>
    <property type="match status" value="1"/>
</dbReference>
<gene>
    <name evidence="4" type="ORF">MANT1106_LOCUS16087</name>
</gene>
<dbReference type="InterPro" id="IPR009060">
    <property type="entry name" value="UBA-like_sf"/>
</dbReference>
<organism evidence="4">
    <name type="scientific">Mantoniella antarctica</name>
    <dbReference type="NCBI Taxonomy" id="81844"/>
    <lineage>
        <taxon>Eukaryota</taxon>
        <taxon>Viridiplantae</taxon>
        <taxon>Chlorophyta</taxon>
        <taxon>Mamiellophyceae</taxon>
        <taxon>Mamiellales</taxon>
        <taxon>Mamiellaceae</taxon>
        <taxon>Mantoniella</taxon>
    </lineage>
</organism>
<name>A0A7S0SQT3_9CHLO</name>
<evidence type="ECO:0000259" key="2">
    <source>
        <dbReference type="PROSITE" id="PS50030"/>
    </source>
</evidence>
<dbReference type="PROSITE" id="PS50030">
    <property type="entry name" value="UBA"/>
    <property type="match status" value="1"/>
</dbReference>
<feature type="domain" description="C2 Aida-type" evidence="3">
    <location>
        <begin position="84"/>
        <end position="234"/>
    </location>
</feature>
<feature type="compositionally biased region" description="Low complexity" evidence="1">
    <location>
        <begin position="74"/>
        <end position="84"/>
    </location>
</feature>
<dbReference type="EMBL" id="HBFC01026610">
    <property type="protein sequence ID" value="CAD8714061.1"/>
    <property type="molecule type" value="Transcribed_RNA"/>
</dbReference>
<dbReference type="PROSITE" id="PS51911">
    <property type="entry name" value="C2_AIDA"/>
    <property type="match status" value="1"/>
</dbReference>
<feature type="region of interest" description="Disordered" evidence="1">
    <location>
        <begin position="60"/>
        <end position="94"/>
    </location>
</feature>